<proteinExistence type="predicted"/>
<dbReference type="PANTHER" id="PTHR35463:SF10">
    <property type="entry name" value="TRANSMEMBRANE PROTEIN"/>
    <property type="match status" value="1"/>
</dbReference>
<gene>
    <name evidence="3" type="ORF">AG4045_005900</name>
</gene>
<dbReference type="Gene3D" id="1.20.120.20">
    <property type="entry name" value="Apolipoprotein"/>
    <property type="match status" value="1"/>
</dbReference>
<feature type="signal peptide" evidence="2">
    <location>
        <begin position="1"/>
        <end position="24"/>
    </location>
</feature>
<dbReference type="EMBL" id="WRXP01001508">
    <property type="protein sequence ID" value="KAF1002243.1"/>
    <property type="molecule type" value="Genomic_DNA"/>
</dbReference>
<evidence type="ECO:0000256" key="1">
    <source>
        <dbReference type="SAM" id="MobiDB-lite"/>
    </source>
</evidence>
<protein>
    <submittedName>
        <fullName evidence="3">Uncharacterized protein</fullName>
    </submittedName>
</protein>
<feature type="chain" id="PRO_5026776203" evidence="2">
    <location>
        <begin position="25"/>
        <end position="145"/>
    </location>
</feature>
<dbReference type="Proteomes" id="UP000593563">
    <property type="component" value="Unassembled WGS sequence"/>
</dbReference>
<comment type="caution">
    <text evidence="3">The sequence shown here is derived from an EMBL/GenBank/DDBJ whole genome shotgun (WGS) entry which is preliminary data.</text>
</comment>
<keyword evidence="4" id="KW-1185">Reference proteome</keyword>
<keyword evidence="2" id="KW-0732">Signal</keyword>
<organism evidence="3 4">
    <name type="scientific">Apium graveolens</name>
    <name type="common">Celery</name>
    <dbReference type="NCBI Taxonomy" id="4045"/>
    <lineage>
        <taxon>Eukaryota</taxon>
        <taxon>Viridiplantae</taxon>
        <taxon>Streptophyta</taxon>
        <taxon>Embryophyta</taxon>
        <taxon>Tracheophyta</taxon>
        <taxon>Spermatophyta</taxon>
        <taxon>Magnoliopsida</taxon>
        <taxon>eudicotyledons</taxon>
        <taxon>Gunneridae</taxon>
        <taxon>Pentapetalae</taxon>
        <taxon>asterids</taxon>
        <taxon>campanulids</taxon>
        <taxon>Apiales</taxon>
        <taxon>Apiaceae</taxon>
        <taxon>Apioideae</taxon>
        <taxon>apioid superclade</taxon>
        <taxon>Apieae</taxon>
        <taxon>Apium</taxon>
    </lineage>
</organism>
<feature type="region of interest" description="Disordered" evidence="1">
    <location>
        <begin position="126"/>
        <end position="145"/>
    </location>
</feature>
<evidence type="ECO:0000313" key="4">
    <source>
        <dbReference type="Proteomes" id="UP000593563"/>
    </source>
</evidence>
<sequence>MEKSRRNVVVFIFSLIIILPQIMASTGAVEQGKQSISDRFRDVYGIVTASSMSSLHKLKSLINDVQQQLFPPNLDFRPKIEEEVDEEGAKEWMKEAVKKSVGSTKSTVEETAKSAASAVEDVVHKTKEKVSKKHCTGDACSHDEL</sequence>
<dbReference type="AlphaFoldDB" id="A0A6L5BA53"/>
<reference evidence="3" key="1">
    <citation type="submission" date="2020-01" db="EMBL/GenBank/DDBJ databases">
        <title>The Celery Genome Sequence Reveals Sequential Paleo-tetraploidization, Resistance Gene Elimination, Karyotype Evolution, and Functional Innovation in Apiales.</title>
        <authorList>
            <person name="Song X."/>
        </authorList>
    </citation>
    <scope>NUCLEOTIDE SEQUENCE</scope>
    <source>
        <tissue evidence="3">Leaf</tissue>
    </source>
</reference>
<evidence type="ECO:0000256" key="2">
    <source>
        <dbReference type="SAM" id="SignalP"/>
    </source>
</evidence>
<evidence type="ECO:0000313" key="3">
    <source>
        <dbReference type="EMBL" id="KAF1002243.1"/>
    </source>
</evidence>
<name>A0A6L5BA53_APIGR</name>
<dbReference type="PANTHER" id="PTHR35463">
    <property type="entry name" value="TRANSMEMBRANE PROTEIN"/>
    <property type="match status" value="1"/>
</dbReference>
<accession>A0A6L5BA53</accession>